<name>A0AA39CNW6_9EURO</name>
<dbReference type="EMBL" id="JAPDRK010000002">
    <property type="protein sequence ID" value="KAJ9615189.1"/>
    <property type="molecule type" value="Genomic_DNA"/>
</dbReference>
<evidence type="ECO:0000313" key="2">
    <source>
        <dbReference type="EMBL" id="KAJ9615189.1"/>
    </source>
</evidence>
<feature type="domain" description="ER-bound oxygenase mpaB/mpaB'/Rubber oxygenase catalytic" evidence="1">
    <location>
        <begin position="57"/>
        <end position="241"/>
    </location>
</feature>
<dbReference type="PANTHER" id="PTHR36124">
    <property type="match status" value="1"/>
</dbReference>
<accession>A0AA39CNW6</accession>
<evidence type="ECO:0000259" key="1">
    <source>
        <dbReference type="Pfam" id="PF09995"/>
    </source>
</evidence>
<comment type="caution">
    <text evidence="2">The sequence shown here is derived from an EMBL/GenBank/DDBJ whole genome shotgun (WGS) entry which is preliminary data.</text>
</comment>
<organism evidence="2 3">
    <name type="scientific">Cladophialophora chaetospira</name>
    <dbReference type="NCBI Taxonomy" id="386627"/>
    <lineage>
        <taxon>Eukaryota</taxon>
        <taxon>Fungi</taxon>
        <taxon>Dikarya</taxon>
        <taxon>Ascomycota</taxon>
        <taxon>Pezizomycotina</taxon>
        <taxon>Eurotiomycetes</taxon>
        <taxon>Chaetothyriomycetidae</taxon>
        <taxon>Chaetothyriales</taxon>
        <taxon>Herpotrichiellaceae</taxon>
        <taxon>Cladophialophora</taxon>
    </lineage>
</organism>
<dbReference type="Proteomes" id="UP001172673">
    <property type="component" value="Unassembled WGS sequence"/>
</dbReference>
<sequence>MTLKDAFETQRSLAELEFPITFSVSIFFALFKTYGLPSISILLVATEELADPILSSKRAADTGVMITEIVLNQPGSARSLDAIARMNWLHDRYRRAGKISDEDMLYTLTLFLLEPMRWTERFEWRTLSDLEKCALAVYWKSLGTVMDIPYDALPSSRSGWQDGLHWLEKLDAWSKVYEEEHTVPYEHNKTLALATIEIGLTNVPRKFHGIGLTFVSTLLDPRLRRAMMLPEPTWLVQTALNTAVAIRKVLLRHFFLPRPGFLRVLWLTQESQPTTGRYHFMQYIGHPWYIKPSLTRRWNFNSWVLWLSGGYIPSKSLAGYRPEGYKIAELGPVALEGKGINEMQDAKQRIMVGFRGCPFFHKR</sequence>
<keyword evidence="3" id="KW-1185">Reference proteome</keyword>
<proteinExistence type="predicted"/>
<dbReference type="InterPro" id="IPR018713">
    <property type="entry name" value="MPAB/Lcp_cat_dom"/>
</dbReference>
<dbReference type="AlphaFoldDB" id="A0AA39CNW6"/>
<dbReference type="InterPro" id="IPR046366">
    <property type="entry name" value="MPAB"/>
</dbReference>
<dbReference type="PANTHER" id="PTHR36124:SF1">
    <property type="entry name" value="ER-BOUND OXYGENASE MPAB_MPAB'_RUBBER OXYGENASE CATALYTIC DOMAIN-CONTAINING PROTEIN"/>
    <property type="match status" value="1"/>
</dbReference>
<dbReference type="Pfam" id="PF09995">
    <property type="entry name" value="MPAB_Lcp_cat"/>
    <property type="match status" value="1"/>
</dbReference>
<dbReference type="GO" id="GO:0016491">
    <property type="term" value="F:oxidoreductase activity"/>
    <property type="evidence" value="ECO:0007669"/>
    <property type="project" value="InterPro"/>
</dbReference>
<evidence type="ECO:0000313" key="3">
    <source>
        <dbReference type="Proteomes" id="UP001172673"/>
    </source>
</evidence>
<gene>
    <name evidence="2" type="ORF">H2200_001263</name>
</gene>
<reference evidence="2" key="1">
    <citation type="submission" date="2022-10" db="EMBL/GenBank/DDBJ databases">
        <title>Culturing micro-colonial fungi from biological soil crusts in the Mojave desert and describing Neophaeococcomyces mojavensis, and introducing the new genera and species Taxawa tesnikishii.</title>
        <authorList>
            <person name="Kurbessoian T."/>
            <person name="Stajich J.E."/>
        </authorList>
    </citation>
    <scope>NUCLEOTIDE SEQUENCE</scope>
    <source>
        <strain evidence="2">TK_41</strain>
    </source>
</reference>
<protein>
    <recommendedName>
        <fullName evidence="1">ER-bound oxygenase mpaB/mpaB'/Rubber oxygenase catalytic domain-containing protein</fullName>
    </recommendedName>
</protein>